<name>F0SR87_RUBBR</name>
<evidence type="ECO:0000313" key="2">
    <source>
        <dbReference type="EMBL" id="ADY62338.1"/>
    </source>
</evidence>
<dbReference type="STRING" id="756272.Plabr_4767"/>
<accession>F0SR87</accession>
<evidence type="ECO:0000313" key="3">
    <source>
        <dbReference type="Proteomes" id="UP000006860"/>
    </source>
</evidence>
<organism evidence="2 3">
    <name type="scientific">Rubinisphaera brasiliensis (strain ATCC 49424 / DSM 5305 / JCM 21570 / IAM 15109 / NBRC 103401 / IFAM 1448)</name>
    <name type="common">Planctomyces brasiliensis</name>
    <dbReference type="NCBI Taxonomy" id="756272"/>
    <lineage>
        <taxon>Bacteria</taxon>
        <taxon>Pseudomonadati</taxon>
        <taxon>Planctomycetota</taxon>
        <taxon>Planctomycetia</taxon>
        <taxon>Planctomycetales</taxon>
        <taxon>Planctomycetaceae</taxon>
        <taxon>Rubinisphaera</taxon>
    </lineage>
</organism>
<protein>
    <recommendedName>
        <fullName evidence="4">Carboxypeptidase regulatory-like domain-containing protein</fullName>
    </recommendedName>
</protein>
<feature type="chain" id="PRO_5003260779" description="Carboxypeptidase regulatory-like domain-containing protein" evidence="1">
    <location>
        <begin position="36"/>
        <end position="135"/>
    </location>
</feature>
<gene>
    <name evidence="2" type="ordered locus">Plabr_4767</name>
</gene>
<dbReference type="HOGENOM" id="CLU_1884234_0_0_0"/>
<proteinExistence type="predicted"/>
<feature type="signal peptide" evidence="1">
    <location>
        <begin position="1"/>
        <end position="35"/>
    </location>
</feature>
<keyword evidence="1" id="KW-0732">Signal</keyword>
<reference evidence="3" key="1">
    <citation type="submission" date="2011-02" db="EMBL/GenBank/DDBJ databases">
        <title>The complete genome of Planctomyces brasiliensis DSM 5305.</title>
        <authorList>
            <person name="Lucas S."/>
            <person name="Copeland A."/>
            <person name="Lapidus A."/>
            <person name="Bruce D."/>
            <person name="Goodwin L."/>
            <person name="Pitluck S."/>
            <person name="Kyrpides N."/>
            <person name="Mavromatis K."/>
            <person name="Pagani I."/>
            <person name="Ivanova N."/>
            <person name="Ovchinnikova G."/>
            <person name="Lu M."/>
            <person name="Detter J.C."/>
            <person name="Han C."/>
            <person name="Land M."/>
            <person name="Hauser L."/>
            <person name="Markowitz V."/>
            <person name="Cheng J.-F."/>
            <person name="Hugenholtz P."/>
            <person name="Woyke T."/>
            <person name="Wu D."/>
            <person name="Tindall B."/>
            <person name="Pomrenke H.G."/>
            <person name="Brambilla E."/>
            <person name="Klenk H.-P."/>
            <person name="Eisen J.A."/>
        </authorList>
    </citation>
    <scope>NUCLEOTIDE SEQUENCE [LARGE SCALE GENOMIC DNA]</scope>
    <source>
        <strain evidence="3">ATCC 49424 / DSM 5305 / JCM 21570 / IAM 15109 / NBRC 103401 / IFAM 1448</strain>
    </source>
</reference>
<keyword evidence="3" id="KW-1185">Reference proteome</keyword>
<evidence type="ECO:0000256" key="1">
    <source>
        <dbReference type="SAM" id="SignalP"/>
    </source>
</evidence>
<dbReference type="RefSeq" id="WP_013631042.1">
    <property type="nucleotide sequence ID" value="NC_015174.1"/>
</dbReference>
<dbReference type="EMBL" id="CP002546">
    <property type="protein sequence ID" value="ADY62338.1"/>
    <property type="molecule type" value="Genomic_DNA"/>
</dbReference>
<dbReference type="AlphaFoldDB" id="F0SR87"/>
<dbReference type="KEGG" id="pbs:Plabr_4767"/>
<dbReference type="Proteomes" id="UP000006860">
    <property type="component" value="Chromosome"/>
</dbReference>
<evidence type="ECO:0008006" key="4">
    <source>
        <dbReference type="Google" id="ProtNLM"/>
    </source>
</evidence>
<sequence length="135" mass="14066">MMNQLVCLKKICSLSALLLAAVVMVGCEKAPPPQAEVVTDTTAEVSGTVTVNGSPVSSGQIVLFSLSNGNSHTANLQSEGKFELEEKIPAVEYTVFFLGSDGGGHPSVPEEYQSETSSSYTTTVTAGPNNLEIAL</sequence>